<dbReference type="GO" id="GO:0004467">
    <property type="term" value="F:long-chain fatty acid-CoA ligase activity"/>
    <property type="evidence" value="ECO:0007669"/>
    <property type="project" value="TreeGrafter"/>
</dbReference>
<gene>
    <name evidence="4" type="ORF">NAPIS_ORF00749</name>
</gene>
<dbReference type="Proteomes" id="UP000053780">
    <property type="component" value="Unassembled WGS sequence"/>
</dbReference>
<dbReference type="GO" id="GO:0016020">
    <property type="term" value="C:membrane"/>
    <property type="evidence" value="ECO:0007669"/>
    <property type="project" value="TreeGrafter"/>
</dbReference>
<evidence type="ECO:0000259" key="3">
    <source>
        <dbReference type="Pfam" id="PF00501"/>
    </source>
</evidence>
<evidence type="ECO:0000313" key="4">
    <source>
        <dbReference type="EMBL" id="EQB61677.1"/>
    </source>
</evidence>
<keyword evidence="5" id="KW-1185">Reference proteome</keyword>
<keyword evidence="1" id="KW-0547">Nucleotide-binding</keyword>
<accession>T0L2B4</accession>
<keyword evidence="2" id="KW-0067">ATP-binding</keyword>
<dbReference type="GO" id="GO:0005783">
    <property type="term" value="C:endoplasmic reticulum"/>
    <property type="evidence" value="ECO:0007669"/>
    <property type="project" value="TreeGrafter"/>
</dbReference>
<dbReference type="GO" id="GO:0005524">
    <property type="term" value="F:ATP binding"/>
    <property type="evidence" value="ECO:0007669"/>
    <property type="project" value="UniProtKB-KW"/>
</dbReference>
<dbReference type="PANTHER" id="PTHR43272">
    <property type="entry name" value="LONG-CHAIN-FATTY-ACID--COA LIGASE"/>
    <property type="match status" value="1"/>
</dbReference>
<sequence length="609" mass="70009">MNQRIINKNNIYLHPRYEENVTCTNDGSETLLEQFLNSVNKYKNKNFLGTIVKNELKWLSYNDVKVEVEKLSSFFNTIISSDDIIGIFSVNRYEWLVSEYAGYMSNSRNCPLYSTFGPEAIRIVIEESEMKICCCSKEKAKSLKDILKICTKSKLEYIIVFDNDFEEEEDFREFGIKVYYYNNIIKTQEINLGIRFPQSDDVATICYTSGTSGIPKGVILTHKNFISNIAAYIRADKQEKMYDITNNDVYLSYLPLAHVMERLCVNVAVSVGGSIGFYRGNPKELQKDYLIIKPTFIIAVPRVLDIFKQNIELRLSERSWFVQKLVKIALKYKIWRQGHGVIKSPILDFLIFNKISKEFGGKIKACLCGAAPLKIDVLSFLQGVLSIKIFQGYGQTETTGATIVQPLNFINNDNVGIPFPSNKIKLLPVDGYDKDCGELLVKGDNVTQGYFRRPEETKALFDDEGWLKTGDIVRQNNGIFNIIGRSKEIFKTSFGEYIVPEKLENLFIGDFIEDMFVTCLKYSNKLICIVVCKNPNVSEDDIFRYIQKKGNFLIESKKIAKFEVPSNVIVIREGFDTFKDEDFLTATAKKKRTNIEKYFKNEINKFYDD</sequence>
<protein>
    <submittedName>
        <fullName evidence="4">Long chain fatty acid ligase</fullName>
    </submittedName>
</protein>
<dbReference type="EMBL" id="KE647108">
    <property type="protein sequence ID" value="EQB61677.1"/>
    <property type="molecule type" value="Genomic_DNA"/>
</dbReference>
<dbReference type="PROSITE" id="PS00455">
    <property type="entry name" value="AMP_BINDING"/>
    <property type="match status" value="1"/>
</dbReference>
<organism evidence="4 5">
    <name type="scientific">Vairimorpha apis BRL 01</name>
    <dbReference type="NCBI Taxonomy" id="1037528"/>
    <lineage>
        <taxon>Eukaryota</taxon>
        <taxon>Fungi</taxon>
        <taxon>Fungi incertae sedis</taxon>
        <taxon>Microsporidia</taxon>
        <taxon>Nosematidae</taxon>
        <taxon>Vairimorpha</taxon>
    </lineage>
</organism>
<proteinExistence type="predicted"/>
<name>T0L2B4_9MICR</name>
<evidence type="ECO:0000256" key="1">
    <source>
        <dbReference type="ARBA" id="ARBA00022741"/>
    </source>
</evidence>
<evidence type="ECO:0000256" key="2">
    <source>
        <dbReference type="ARBA" id="ARBA00022840"/>
    </source>
</evidence>
<dbReference type="HOGENOM" id="CLU_000022_45_4_1"/>
<dbReference type="VEuPathDB" id="MicrosporidiaDB:NAPIS_ORF00749"/>
<dbReference type="PANTHER" id="PTHR43272:SF33">
    <property type="entry name" value="AMP-BINDING DOMAIN-CONTAINING PROTEIN-RELATED"/>
    <property type="match status" value="1"/>
</dbReference>
<keyword evidence="4" id="KW-0436">Ligase</keyword>
<dbReference type="InterPro" id="IPR042099">
    <property type="entry name" value="ANL_N_sf"/>
</dbReference>
<dbReference type="Gene3D" id="3.40.50.12780">
    <property type="entry name" value="N-terminal domain of ligase-like"/>
    <property type="match status" value="1"/>
</dbReference>
<dbReference type="InterPro" id="IPR020845">
    <property type="entry name" value="AMP-binding_CS"/>
</dbReference>
<dbReference type="AlphaFoldDB" id="T0L2B4"/>
<feature type="domain" description="AMP-dependent synthetase/ligase" evidence="3">
    <location>
        <begin position="39"/>
        <end position="451"/>
    </location>
</feature>
<dbReference type="OrthoDB" id="1700726at2759"/>
<dbReference type="InterPro" id="IPR000873">
    <property type="entry name" value="AMP-dep_synth/lig_dom"/>
</dbReference>
<evidence type="ECO:0000313" key="5">
    <source>
        <dbReference type="Proteomes" id="UP000053780"/>
    </source>
</evidence>
<dbReference type="Pfam" id="PF00501">
    <property type="entry name" value="AMP-binding"/>
    <property type="match status" value="1"/>
</dbReference>
<reference evidence="4 5" key="1">
    <citation type="journal article" date="2013" name="BMC Genomics">
        <title>Genome sequencing and comparative genomics of honey bee microsporidia, Nosema apis reveal novel insights into host-parasite interactions.</title>
        <authorList>
            <person name="Chen Yp."/>
            <person name="Pettis J.S."/>
            <person name="Zhao Y."/>
            <person name="Liu X."/>
            <person name="Tallon L.J."/>
            <person name="Sadzewicz L.D."/>
            <person name="Li R."/>
            <person name="Zheng H."/>
            <person name="Huang S."/>
            <person name="Zhang X."/>
            <person name="Hamilton M.C."/>
            <person name="Pernal S.F."/>
            <person name="Melathopoulos A.P."/>
            <person name="Yan X."/>
            <person name="Evans J.D."/>
        </authorList>
    </citation>
    <scope>NUCLEOTIDE SEQUENCE [LARGE SCALE GENOMIC DNA]</scope>
    <source>
        <strain evidence="4 5">BRL 01</strain>
    </source>
</reference>
<dbReference type="SUPFAM" id="SSF56801">
    <property type="entry name" value="Acetyl-CoA synthetase-like"/>
    <property type="match status" value="1"/>
</dbReference>